<evidence type="ECO:0000256" key="10">
    <source>
        <dbReference type="ARBA" id="ARBA00023237"/>
    </source>
</evidence>
<evidence type="ECO:0000256" key="5">
    <source>
        <dbReference type="ARBA" id="ARBA00022692"/>
    </source>
</evidence>
<comment type="similarity">
    <text evidence="2 11 12">Belongs to the TonB-dependent receptor family.</text>
</comment>
<evidence type="ECO:0000313" key="16">
    <source>
        <dbReference type="Proteomes" id="UP000541109"/>
    </source>
</evidence>
<dbReference type="NCBIfam" id="TIGR01786">
    <property type="entry name" value="TonB-hemlactrns"/>
    <property type="match status" value="1"/>
</dbReference>
<dbReference type="GO" id="GO:0015232">
    <property type="term" value="F:heme transmembrane transporter activity"/>
    <property type="evidence" value="ECO:0007669"/>
    <property type="project" value="InterPro"/>
</dbReference>
<comment type="subcellular location">
    <subcellularLocation>
        <location evidence="1 11">Cell outer membrane</location>
        <topology evidence="1 11">Multi-pass membrane protein</topology>
    </subcellularLocation>
</comment>
<dbReference type="CDD" id="cd01347">
    <property type="entry name" value="ligand_gated_channel"/>
    <property type="match status" value="1"/>
</dbReference>
<evidence type="ECO:0000256" key="8">
    <source>
        <dbReference type="ARBA" id="ARBA00023136"/>
    </source>
</evidence>
<dbReference type="SUPFAM" id="SSF56935">
    <property type="entry name" value="Porins"/>
    <property type="match status" value="1"/>
</dbReference>
<evidence type="ECO:0000256" key="1">
    <source>
        <dbReference type="ARBA" id="ARBA00004571"/>
    </source>
</evidence>
<name>A0A839A9U5_9HYPH</name>
<evidence type="ECO:0000256" key="11">
    <source>
        <dbReference type="PROSITE-ProRule" id="PRU01360"/>
    </source>
</evidence>
<keyword evidence="5 11" id="KW-0812">Transmembrane</keyword>
<evidence type="ECO:0000256" key="3">
    <source>
        <dbReference type="ARBA" id="ARBA00022448"/>
    </source>
</evidence>
<accession>A0A839A9U5</accession>
<dbReference type="InterPro" id="IPR011276">
    <property type="entry name" value="TonB_haem/Hb_rcpt"/>
</dbReference>
<dbReference type="GO" id="GO:0015344">
    <property type="term" value="F:siderophore uptake transmembrane transporter activity"/>
    <property type="evidence" value="ECO:0007669"/>
    <property type="project" value="TreeGrafter"/>
</dbReference>
<gene>
    <name evidence="15" type="ORF">H2509_03430</name>
</gene>
<evidence type="ECO:0000256" key="2">
    <source>
        <dbReference type="ARBA" id="ARBA00009810"/>
    </source>
</evidence>
<evidence type="ECO:0000256" key="9">
    <source>
        <dbReference type="ARBA" id="ARBA00023170"/>
    </source>
</evidence>
<dbReference type="Pfam" id="PF00593">
    <property type="entry name" value="TonB_dep_Rec_b-barrel"/>
    <property type="match status" value="1"/>
</dbReference>
<dbReference type="PROSITE" id="PS52016">
    <property type="entry name" value="TONB_DEPENDENT_REC_3"/>
    <property type="match status" value="1"/>
</dbReference>
<evidence type="ECO:0000256" key="4">
    <source>
        <dbReference type="ARBA" id="ARBA00022452"/>
    </source>
</evidence>
<dbReference type="PANTHER" id="PTHR30069:SF41">
    <property type="entry name" value="HEME_HEMOPEXIN UTILIZATION PROTEIN C"/>
    <property type="match status" value="1"/>
</dbReference>
<dbReference type="PANTHER" id="PTHR30069">
    <property type="entry name" value="TONB-DEPENDENT OUTER MEMBRANE RECEPTOR"/>
    <property type="match status" value="1"/>
</dbReference>
<evidence type="ECO:0000259" key="14">
    <source>
        <dbReference type="Pfam" id="PF07715"/>
    </source>
</evidence>
<keyword evidence="4 11" id="KW-1134">Transmembrane beta strand</keyword>
<dbReference type="AlphaFoldDB" id="A0A839A9U5"/>
<evidence type="ECO:0000313" key="15">
    <source>
        <dbReference type="EMBL" id="MBA5776171.1"/>
    </source>
</evidence>
<keyword evidence="10 11" id="KW-0998">Cell outer membrane</keyword>
<dbReference type="Proteomes" id="UP000541109">
    <property type="component" value="Unassembled WGS sequence"/>
</dbReference>
<reference evidence="15 16" key="1">
    <citation type="submission" date="2020-07" db="EMBL/GenBank/DDBJ databases">
        <title>Stappia sp., F7233, whole genome shotgun sequencing project.</title>
        <authorList>
            <person name="Jiang S."/>
            <person name="Liu Z.W."/>
            <person name="Du Z.J."/>
        </authorList>
    </citation>
    <scope>NUCLEOTIDE SEQUENCE [LARGE SCALE GENOMIC DNA]</scope>
    <source>
        <strain evidence="15 16">F7233</strain>
    </source>
</reference>
<dbReference type="GO" id="GO:0009279">
    <property type="term" value="C:cell outer membrane"/>
    <property type="evidence" value="ECO:0007669"/>
    <property type="project" value="UniProtKB-SubCell"/>
</dbReference>
<dbReference type="InterPro" id="IPR010949">
    <property type="entry name" value="TonB_Hb/transfer/lactofer_rcpt"/>
</dbReference>
<organism evidence="15 16">
    <name type="scientific">Stappia albiluteola</name>
    <dbReference type="NCBI Taxonomy" id="2758565"/>
    <lineage>
        <taxon>Bacteria</taxon>
        <taxon>Pseudomonadati</taxon>
        <taxon>Pseudomonadota</taxon>
        <taxon>Alphaproteobacteria</taxon>
        <taxon>Hyphomicrobiales</taxon>
        <taxon>Stappiaceae</taxon>
        <taxon>Stappia</taxon>
    </lineage>
</organism>
<protein>
    <submittedName>
        <fullName evidence="15">TonB-dependent hemoglobin/transferrin/lactoferrin family receptor</fullName>
    </submittedName>
</protein>
<keyword evidence="8 11" id="KW-0472">Membrane</keyword>
<dbReference type="InterPro" id="IPR039426">
    <property type="entry name" value="TonB-dep_rcpt-like"/>
</dbReference>
<keyword evidence="9 15" id="KW-0675">Receptor</keyword>
<feature type="domain" description="TonB-dependent receptor-like beta-barrel" evidence="13">
    <location>
        <begin position="236"/>
        <end position="641"/>
    </location>
</feature>
<dbReference type="InterPro" id="IPR000531">
    <property type="entry name" value="Beta-barrel_TonB"/>
</dbReference>
<keyword evidence="7 12" id="KW-0798">TonB box</keyword>
<feature type="domain" description="TonB-dependent receptor plug" evidence="14">
    <location>
        <begin position="52"/>
        <end position="159"/>
    </location>
</feature>
<dbReference type="Pfam" id="PF07715">
    <property type="entry name" value="Plug"/>
    <property type="match status" value="1"/>
</dbReference>
<dbReference type="Gene3D" id="2.170.130.10">
    <property type="entry name" value="TonB-dependent receptor, plug domain"/>
    <property type="match status" value="1"/>
</dbReference>
<dbReference type="RefSeq" id="WP_182162327.1">
    <property type="nucleotide sequence ID" value="NZ_JACFXV010000038.1"/>
</dbReference>
<keyword evidence="6" id="KW-0732">Signal</keyword>
<dbReference type="GO" id="GO:0044718">
    <property type="term" value="P:siderophore transmembrane transport"/>
    <property type="evidence" value="ECO:0007669"/>
    <property type="project" value="TreeGrafter"/>
</dbReference>
<evidence type="ECO:0000256" key="7">
    <source>
        <dbReference type="ARBA" id="ARBA00023077"/>
    </source>
</evidence>
<dbReference type="InterPro" id="IPR036942">
    <property type="entry name" value="Beta-barrel_TonB_sf"/>
</dbReference>
<dbReference type="Gene3D" id="2.40.170.20">
    <property type="entry name" value="TonB-dependent receptor, beta-barrel domain"/>
    <property type="match status" value="1"/>
</dbReference>
<dbReference type="EMBL" id="JACFXV010000038">
    <property type="protein sequence ID" value="MBA5776171.1"/>
    <property type="molecule type" value="Genomic_DNA"/>
</dbReference>
<dbReference type="InterPro" id="IPR037066">
    <property type="entry name" value="Plug_dom_sf"/>
</dbReference>
<evidence type="ECO:0000256" key="12">
    <source>
        <dbReference type="RuleBase" id="RU003357"/>
    </source>
</evidence>
<evidence type="ECO:0000259" key="13">
    <source>
        <dbReference type="Pfam" id="PF00593"/>
    </source>
</evidence>
<dbReference type="InterPro" id="IPR012910">
    <property type="entry name" value="Plug_dom"/>
</dbReference>
<sequence>MRPLNRRAGLLLGGAAIAGLPFAHDARAEDDNAIPLDTVTISATRTQGAAVDALASESVVTDEVVKLQEASRISDVLRSVPGVAVQEVADSPAAAINIRGLQGFGRVAVTIDGARQNFQASGHSLGDGSFFFEPEFLDTATIVRGPVANLYGSGAIGGVVSFETKRPSTFLEEGQRWALESFSQYDTNNGFALGLTGARRFTDTFSALGGVVYRNNWNYEDGNGDQVFNSGNEIAAGLLKAEVDPGNGHSLVLGAVTNYSEYRSGDPASTNYDNEVADNTLTATYRFQSPDHDWLDFAVSTYWTNTDLDQTYLTGALAGNDRNFRIDTVGFDVNNTARFDTGILEHALTVGTDAFFDDVEVTDAVGTGALFTPNGERTVYGAFVQDAVGYSDWLEVIGALRFDGYDLDGGGNSSSGQRVSPKITVGVSPFETTTLHGIQLYSTYAEGYRAPSITETLIAGTHPFPAFDILPNPDLRPETAHTIEAGLNVSRDDLFAAGDRLRMKAAVFRNDVDDFIDIGVVPCPGFCMQYQNIANARIEGVELEINYDAGWAFVGIAGQHQRGEDRQTGAPLDSIPADKLVTTLGFRALEDKAIFGIQWEAVAAQDRVTVTPPSDAYNVVNLFADYSPRDDLTLGLNVDNLFNEDYTPYLDSDPSAGLAVKFTLRTRLGG</sequence>
<keyword evidence="3 11" id="KW-0813">Transport</keyword>
<keyword evidence="16" id="KW-1185">Reference proteome</keyword>
<proteinExistence type="inferred from homology"/>
<evidence type="ECO:0000256" key="6">
    <source>
        <dbReference type="ARBA" id="ARBA00022729"/>
    </source>
</evidence>
<comment type="caution">
    <text evidence="15">The sequence shown here is derived from an EMBL/GenBank/DDBJ whole genome shotgun (WGS) entry which is preliminary data.</text>
</comment>
<dbReference type="NCBIfam" id="TIGR01785">
    <property type="entry name" value="TonB-hemin"/>
    <property type="match status" value="1"/>
</dbReference>